<dbReference type="AlphaFoldDB" id="A0A0L6U5L2"/>
<name>A0A0L6U5L2_9BASI</name>
<protein>
    <submittedName>
        <fullName evidence="1">Putative signal peptide protein</fullName>
    </submittedName>
</protein>
<dbReference type="Proteomes" id="UP000037035">
    <property type="component" value="Unassembled WGS sequence"/>
</dbReference>
<evidence type="ECO:0000313" key="1">
    <source>
        <dbReference type="EMBL" id="KNZ43806.1"/>
    </source>
</evidence>
<comment type="caution">
    <text evidence="1">The sequence shown here is derived from an EMBL/GenBank/DDBJ whole genome shotgun (WGS) entry which is preliminary data.</text>
</comment>
<proteinExistence type="predicted"/>
<dbReference type="EMBL" id="LAVV01015547">
    <property type="protein sequence ID" value="KNZ43806.1"/>
    <property type="molecule type" value="Genomic_DNA"/>
</dbReference>
<organism evidence="1 2">
    <name type="scientific">Puccinia sorghi</name>
    <dbReference type="NCBI Taxonomy" id="27349"/>
    <lineage>
        <taxon>Eukaryota</taxon>
        <taxon>Fungi</taxon>
        <taxon>Dikarya</taxon>
        <taxon>Basidiomycota</taxon>
        <taxon>Pucciniomycotina</taxon>
        <taxon>Pucciniomycetes</taxon>
        <taxon>Pucciniales</taxon>
        <taxon>Pucciniaceae</taxon>
        <taxon>Puccinia</taxon>
    </lineage>
</organism>
<gene>
    <name evidence="1" type="ORF">VP01_984g5</name>
</gene>
<evidence type="ECO:0000313" key="2">
    <source>
        <dbReference type="Proteomes" id="UP000037035"/>
    </source>
</evidence>
<accession>A0A0L6U5L2</accession>
<reference evidence="1 2" key="1">
    <citation type="submission" date="2015-08" db="EMBL/GenBank/DDBJ databases">
        <title>Next Generation Sequencing and Analysis of the Genome of Puccinia sorghi L Schw, the Causal Agent of Maize Common Rust.</title>
        <authorList>
            <person name="Rochi L."/>
            <person name="Burguener G."/>
            <person name="Darino M."/>
            <person name="Turjanski A."/>
            <person name="Kreff E."/>
            <person name="Dieguez M.J."/>
            <person name="Sacco F."/>
        </authorList>
    </citation>
    <scope>NUCLEOTIDE SEQUENCE [LARGE SCALE GENOMIC DNA]</scope>
    <source>
        <strain evidence="1 2">RO10H11247</strain>
    </source>
</reference>
<keyword evidence="2" id="KW-1185">Reference proteome</keyword>
<sequence>MHSDCASTCQNNQPSIPLTSLINLLLTVPVFHIHFISAVPAHHNCHLSVPVNYHLSSLIACSSYNSLLNSKKIINSESNETFATVSCNPWSNLCPHQDCPPLLHLKNLGATTEASRELLHVNCRQLSMFFFFFFEMTTGYSKILLIKHKCSKVICPTSTACTQVGFPAIASKSLIHSLTLVEKPNFIYFLNNSQYISFNDELLQGGGIFQSLGVFYLFLFFIFCGLMREEESGGYSVRNEWIEVVKKGVWISAAEDDLIVAPHQASVTKNYELATLHLSAVKHSNHQSLTIDLQCHTSHSSELLYIVDVARVYLLLFFQQIAHQLSLASHCSCLRSLLSPFLLSSLSLVFYSHKIIIRFYMNTFASKLLFICDIPSVMTADDIAFRVSISASISAFQAQIAEETGSIPVLGKTTFSGFSILLHLLPRFMISPVARNNRKKASREGERDKII</sequence>
<dbReference type="VEuPathDB" id="FungiDB:VP01_984g5"/>